<name>D7FGT8_ECTSI</name>
<feature type="domain" description="SMC hinge" evidence="11">
    <location>
        <begin position="520"/>
        <end position="642"/>
    </location>
</feature>
<dbReference type="GO" id="GO:0030261">
    <property type="term" value="P:chromosome condensation"/>
    <property type="evidence" value="ECO:0007669"/>
    <property type="project" value="UniProtKB-KW"/>
</dbReference>
<evidence type="ECO:0000313" key="12">
    <source>
        <dbReference type="EMBL" id="CBJ28364.1"/>
    </source>
</evidence>
<dbReference type="InterPro" id="IPR036277">
    <property type="entry name" value="SMC_hinge_sf"/>
</dbReference>
<feature type="region of interest" description="Disordered" evidence="9">
    <location>
        <begin position="248"/>
        <end position="277"/>
    </location>
</feature>
<keyword evidence="5 8" id="KW-0175">Coiled coil</keyword>
<dbReference type="SMART" id="SM00968">
    <property type="entry name" value="SMC_hinge"/>
    <property type="match status" value="1"/>
</dbReference>
<proteinExistence type="inferred from homology"/>
<dbReference type="FunFam" id="1.20.1060.20:FF:000005">
    <property type="entry name" value="Structural maintenance of chromosomes 2"/>
    <property type="match status" value="1"/>
</dbReference>
<dbReference type="OrthoDB" id="10255539at2759"/>
<evidence type="ECO:0000256" key="7">
    <source>
        <dbReference type="ARBA" id="ARBA00023306"/>
    </source>
</evidence>
<evidence type="ECO:0000256" key="6">
    <source>
        <dbReference type="ARBA" id="ARBA00023067"/>
    </source>
</evidence>
<reference evidence="12 13" key="1">
    <citation type="journal article" date="2010" name="Nature">
        <title>The Ectocarpus genome and the independent evolution of multicellularity in brown algae.</title>
        <authorList>
            <person name="Cock J.M."/>
            <person name="Sterck L."/>
            <person name="Rouze P."/>
            <person name="Scornet D."/>
            <person name="Allen A.E."/>
            <person name="Amoutzias G."/>
            <person name="Anthouard V."/>
            <person name="Artiguenave F."/>
            <person name="Aury J.M."/>
            <person name="Badger J.H."/>
            <person name="Beszteri B."/>
            <person name="Billiau K."/>
            <person name="Bonnet E."/>
            <person name="Bothwell J.H."/>
            <person name="Bowler C."/>
            <person name="Boyen C."/>
            <person name="Brownlee C."/>
            <person name="Carrano C.J."/>
            <person name="Charrier B."/>
            <person name="Cho G.Y."/>
            <person name="Coelho S.M."/>
            <person name="Collen J."/>
            <person name="Corre E."/>
            <person name="Da Silva C."/>
            <person name="Delage L."/>
            <person name="Delaroque N."/>
            <person name="Dittami S.M."/>
            <person name="Doulbeau S."/>
            <person name="Elias M."/>
            <person name="Farnham G."/>
            <person name="Gachon C.M."/>
            <person name="Gschloessl B."/>
            <person name="Heesch S."/>
            <person name="Jabbari K."/>
            <person name="Jubin C."/>
            <person name="Kawai H."/>
            <person name="Kimura K."/>
            <person name="Kloareg B."/>
            <person name="Kupper F.C."/>
            <person name="Lang D."/>
            <person name="Le Bail A."/>
            <person name="Leblanc C."/>
            <person name="Lerouge P."/>
            <person name="Lohr M."/>
            <person name="Lopez P.J."/>
            <person name="Martens C."/>
            <person name="Maumus F."/>
            <person name="Michel G."/>
            <person name="Miranda-Saavedra D."/>
            <person name="Morales J."/>
            <person name="Moreau H."/>
            <person name="Motomura T."/>
            <person name="Nagasato C."/>
            <person name="Napoli C.A."/>
            <person name="Nelson D.R."/>
            <person name="Nyvall-Collen P."/>
            <person name="Peters A.F."/>
            <person name="Pommier C."/>
            <person name="Potin P."/>
            <person name="Poulain J."/>
            <person name="Quesneville H."/>
            <person name="Read B."/>
            <person name="Rensing S.A."/>
            <person name="Ritter A."/>
            <person name="Rousvoal S."/>
            <person name="Samanta M."/>
            <person name="Samson G."/>
            <person name="Schroeder D.C."/>
            <person name="Segurens B."/>
            <person name="Strittmatter M."/>
            <person name="Tonon T."/>
            <person name="Tregear J.W."/>
            <person name="Valentin K."/>
            <person name="von Dassow P."/>
            <person name="Yamagishi T."/>
            <person name="Van de Peer Y."/>
            <person name="Wincker P."/>
        </authorList>
    </citation>
    <scope>NUCLEOTIDE SEQUENCE [LARGE SCALE GENOMIC DNA]</scope>
    <source>
        <strain evidence="13">Ec32 / CCAP1310/4</strain>
    </source>
</reference>
<protein>
    <submittedName>
        <fullName evidence="12">SMC2 (STRUCTURAL MAINTENANCE OF CHROMOSOMES 2)</fullName>
    </submittedName>
</protein>
<organism evidence="12 13">
    <name type="scientific">Ectocarpus siliculosus</name>
    <name type="common">Brown alga</name>
    <name type="synonym">Conferva siliculosa</name>
    <dbReference type="NCBI Taxonomy" id="2880"/>
    <lineage>
        <taxon>Eukaryota</taxon>
        <taxon>Sar</taxon>
        <taxon>Stramenopiles</taxon>
        <taxon>Ochrophyta</taxon>
        <taxon>PX clade</taxon>
        <taxon>Phaeophyceae</taxon>
        <taxon>Ectocarpales</taxon>
        <taxon>Ectocarpaceae</taxon>
        <taxon>Ectocarpus</taxon>
    </lineage>
</organism>
<feature type="coiled-coil region" evidence="8">
    <location>
        <begin position="975"/>
        <end position="1041"/>
    </location>
</feature>
<dbReference type="FunCoup" id="D7FGT8">
    <property type="interactions" value="379"/>
</dbReference>
<comment type="similarity">
    <text evidence="2">Belongs to the SMC family. SMC2 subfamily.</text>
</comment>
<gene>
    <name evidence="12" type="ORF">Esi_0101_0095</name>
</gene>
<dbReference type="Pfam" id="PF02463">
    <property type="entry name" value="SMC_N"/>
    <property type="match status" value="1"/>
</dbReference>
<feature type="compositionally biased region" description="Basic and acidic residues" evidence="9">
    <location>
        <begin position="431"/>
        <end position="453"/>
    </location>
</feature>
<dbReference type="FunFam" id="3.40.50.300:FF:000278">
    <property type="entry name" value="Structural maintenance of chromosomes 2"/>
    <property type="match status" value="1"/>
</dbReference>
<evidence type="ECO:0000256" key="9">
    <source>
        <dbReference type="SAM" id="MobiDB-lite"/>
    </source>
</evidence>
<accession>D7FGT8</accession>
<dbReference type="Gene3D" id="3.30.70.1620">
    <property type="match status" value="1"/>
</dbReference>
<dbReference type="PANTHER" id="PTHR43977">
    <property type="entry name" value="STRUCTURAL MAINTENANCE OF CHROMOSOMES PROTEIN 3"/>
    <property type="match status" value="1"/>
</dbReference>
<comment type="subcellular location">
    <subcellularLocation>
        <location evidence="1">Nucleus</location>
    </subcellularLocation>
</comment>
<feature type="compositionally biased region" description="Low complexity" evidence="9">
    <location>
        <begin position="261"/>
        <end position="277"/>
    </location>
</feature>
<evidence type="ECO:0000256" key="4">
    <source>
        <dbReference type="ARBA" id="ARBA00022840"/>
    </source>
</evidence>
<evidence type="ECO:0000256" key="2">
    <source>
        <dbReference type="ARBA" id="ARBA00005231"/>
    </source>
</evidence>
<dbReference type="InterPro" id="IPR027120">
    <property type="entry name" value="Smc2_ABC"/>
</dbReference>
<keyword evidence="10" id="KW-1133">Transmembrane helix</keyword>
<dbReference type="SUPFAM" id="SSF52540">
    <property type="entry name" value="P-loop containing nucleoside triphosphate hydrolases"/>
    <property type="match status" value="1"/>
</dbReference>
<dbReference type="STRING" id="2880.D7FGT8"/>
<dbReference type="Gene3D" id="1.20.1060.20">
    <property type="match status" value="1"/>
</dbReference>
<sequence length="1544" mass="169334">MHIREVVIDGFKSYATRTVLQGFDQQFNAITGLNGSGKSNILDAICFVLGISNLSQVRVSNLQELVYKQGQAGVTKASVTLVFSNVDKKGSPMGYEEFDEVTITRQVVIGGKNKYLINGRTVQQSQVTNLFHSVQLNVNNPHFLIMQGRITKVLNMKPPEILGMIEEAAGTRMFEQKKQSAQKTIEKKQQKVDEINAILQDEITPRLDTLRGQKTHWLKWKANEGEESRLQRFCVAYSFSMAESTLSSSEGEKQALEEEQGALQAAQKEAQEEVAQTEAKAREVQALKEGKLEKDLKEASAAREKLSKDLVQATSEMTNKKSALEAEVKALEVVKKNEEESGVAVVAKETAIKEQAKAVEAAEAAVEEAEGEHGSLQKEYQDMCAGVATEKEDSRTLTDQIAELTAEASAADARAKQGTARIKHLKTTAKTTEKEMKAAEKQVSSLRRERDAAQSRVGKAEQGLEALGYDKGQEDGLDGEREKEEKAVDRLKEVVDRLSAQVAGRLSFEYRDPERNFDRSRVKGLVAKLVQVKDPAHSTALEVAAGGRLYQVVVDNQDTGKLLLEQGNLKRRVTIIPLNKITPNSLRPNQLNRAASIAQRMNGTASCAIELVGYDDELRGAMSYVFGSSIVCDSLQIAKEVAFDRGVRAKTVTLEGDSFEPQGTLTGGSKSQLGVILGRLAELQSASRELGVHQERLRVVSDKIGRLSAASKKFAELSNEVEIRKQELSLLADRLGQSSHSQLETQLEETRKALDEETKAVEDAKTAGAAAVQRQVWSTSVFFRGNAELKAEEASFRQAREKLLENLERRVKEAKAALASATTALKKEERLSQTLAMELEQLHEAGLSQEEQRKAAEKAVTDATAKVHRLEDTVRDKKALFEEADGTLEALKEKAEEHDTALKELKKAKDRATKALRGAELDLKKLTNRLKQFSEERSHAERAVASMLAKHPWIAEEKAFFGRAQTDYDFEGRDVSAAQGRLKSLQEEQASLSKKINKKVMGMIEKAEGEYKELIHKKTVIENDKKKIQDVIGELDQKKNQTLQTTWLKVNRDFGSIFSTLLPGTSAKLQPPEGETVMAGLERKAMPFGDHCEPDVDWSPCADSTGYPAVLTVYYPCYASLYGATGLLYATSMGRTMQNQLREKKKLSFNSAMQMHVGIITFSLAGFIRGVDMKLVARSRPVLDYLRRVKYVVIGSSVLWCLRTVLFVISACMDKPLPVLVWVVLRGGTAVTGIATALLYYVVIGSNVAARAAKAAASEGSRRPDGVGQVQKKFQALAKIVSNGANQLIETTIASIGETSARVYVDGDSEEPKLFQRIASGTRWSTRGRVDSGASSRGSVSRKVTEGGGATAQLRSGTGDSLKVPDELSSETKQPMADTRGAQVGMREGFTFDLRSADNSDGGGDGKSRHPSVRNLGGRGGKERGGGGMWHTPVSPVTTPTPSPPGGFNDGGEVPEERKNELTECEDTDANSGDEGSGEDQQRRKPGLQKRSSWCRAHLPSSEDTAGSSDESRKKTEQVWELEELEAGSFSHSSYREVSDRSSR</sequence>
<keyword evidence="3" id="KW-0547">Nucleotide-binding</keyword>
<feature type="coiled-coil region" evidence="8">
    <location>
        <begin position="740"/>
        <end position="943"/>
    </location>
</feature>
<evidence type="ECO:0000313" key="13">
    <source>
        <dbReference type="Proteomes" id="UP000002630"/>
    </source>
</evidence>
<feature type="transmembrane region" description="Helical" evidence="10">
    <location>
        <begin position="1191"/>
        <end position="1212"/>
    </location>
</feature>
<dbReference type="Gene3D" id="3.40.50.300">
    <property type="entry name" value="P-loop containing nucleotide triphosphate hydrolases"/>
    <property type="match status" value="2"/>
</dbReference>
<dbReference type="EMBL" id="FN647694">
    <property type="protein sequence ID" value="CBJ28364.1"/>
    <property type="molecule type" value="Genomic_DNA"/>
</dbReference>
<keyword evidence="4" id="KW-0067">ATP-binding</keyword>
<dbReference type="Pfam" id="PF06470">
    <property type="entry name" value="SMC_hinge"/>
    <property type="match status" value="1"/>
</dbReference>
<keyword evidence="7" id="KW-0131">Cell cycle</keyword>
<dbReference type="eggNOG" id="KOG0933">
    <property type="taxonomic scope" value="Eukaryota"/>
</dbReference>
<dbReference type="GO" id="GO:0016887">
    <property type="term" value="F:ATP hydrolysis activity"/>
    <property type="evidence" value="ECO:0007669"/>
    <property type="project" value="InterPro"/>
</dbReference>
<dbReference type="GO" id="GO:0005634">
    <property type="term" value="C:nucleus"/>
    <property type="evidence" value="ECO:0007669"/>
    <property type="project" value="UniProtKB-SubCell"/>
</dbReference>
<feature type="region of interest" description="Disordered" evidence="9">
    <location>
        <begin position="428"/>
        <end position="481"/>
    </location>
</feature>
<feature type="region of interest" description="Disordered" evidence="9">
    <location>
        <begin position="1326"/>
        <end position="1544"/>
    </location>
</feature>
<keyword evidence="10" id="KW-0472">Membrane</keyword>
<feature type="compositionally biased region" description="Basic and acidic residues" evidence="9">
    <location>
        <begin position="471"/>
        <end position="481"/>
    </location>
</feature>
<evidence type="ECO:0000256" key="10">
    <source>
        <dbReference type="SAM" id="Phobius"/>
    </source>
</evidence>
<evidence type="ECO:0000259" key="11">
    <source>
        <dbReference type="SMART" id="SM00968"/>
    </source>
</evidence>
<feature type="transmembrane region" description="Helical" evidence="10">
    <location>
        <begin position="1219"/>
        <end position="1243"/>
    </location>
</feature>
<dbReference type="InterPro" id="IPR003395">
    <property type="entry name" value="RecF/RecN/SMC_N"/>
</dbReference>
<keyword evidence="6" id="KW-0226">DNA condensation</keyword>
<feature type="compositionally biased region" description="Basic and acidic residues" evidence="9">
    <location>
        <begin position="1534"/>
        <end position="1544"/>
    </location>
</feature>
<dbReference type="EMBL" id="FN649754">
    <property type="protein sequence ID" value="CBJ28364.1"/>
    <property type="molecule type" value="Genomic_DNA"/>
</dbReference>
<evidence type="ECO:0000256" key="1">
    <source>
        <dbReference type="ARBA" id="ARBA00004123"/>
    </source>
</evidence>
<dbReference type="GO" id="GO:0005694">
    <property type="term" value="C:chromosome"/>
    <property type="evidence" value="ECO:0007669"/>
    <property type="project" value="InterPro"/>
</dbReference>
<keyword evidence="10" id="KW-0812">Transmembrane</keyword>
<dbReference type="InterPro" id="IPR010935">
    <property type="entry name" value="SMC_hinge"/>
</dbReference>
<dbReference type="InterPro" id="IPR027417">
    <property type="entry name" value="P-loop_NTPase"/>
</dbReference>
<feature type="transmembrane region" description="Helical" evidence="10">
    <location>
        <begin position="1152"/>
        <end position="1171"/>
    </location>
</feature>
<dbReference type="Proteomes" id="UP000002630">
    <property type="component" value="Linkage Group LG29"/>
</dbReference>
<keyword evidence="13" id="KW-1185">Reference proteome</keyword>
<evidence type="ECO:0000256" key="8">
    <source>
        <dbReference type="SAM" id="Coils"/>
    </source>
</evidence>
<evidence type="ECO:0000256" key="3">
    <source>
        <dbReference type="ARBA" id="ARBA00022741"/>
    </source>
</evidence>
<dbReference type="GO" id="GO:0005524">
    <property type="term" value="F:ATP binding"/>
    <property type="evidence" value="ECO:0007669"/>
    <property type="project" value="UniProtKB-KW"/>
</dbReference>
<dbReference type="CDD" id="cd03273">
    <property type="entry name" value="ABC_SMC2_euk"/>
    <property type="match status" value="1"/>
</dbReference>
<dbReference type="SUPFAM" id="SSF75553">
    <property type="entry name" value="Smc hinge domain"/>
    <property type="match status" value="1"/>
</dbReference>
<feature type="coiled-coil region" evidence="8">
    <location>
        <begin position="171"/>
        <end position="198"/>
    </location>
</feature>
<evidence type="ECO:0000256" key="5">
    <source>
        <dbReference type="ARBA" id="ARBA00023054"/>
    </source>
</evidence>
<dbReference type="InParanoid" id="D7FGT8"/>